<sequence length="158" mass="17166">MVFDIQQLLAFAAYIEKNKAVPQTFLSCLQHDGPARRMIWPEAPRQCCPGFSDEPNRLINRLIVPSGVAGRAGYAAVQHHHASAIEGEGLDVGSVRWRLGMAERVMAKACLWQAHRDDGLFDEQVKVLGRLLHGGERSFDGVSAQASCPAVGAARGTC</sequence>
<evidence type="ECO:0000313" key="2">
    <source>
        <dbReference type="Proteomes" id="UP000547058"/>
    </source>
</evidence>
<organism evidence="1 2">
    <name type="scientific">Stenotrophomonas tumulicola</name>
    <dbReference type="NCBI Taxonomy" id="1685415"/>
    <lineage>
        <taxon>Bacteria</taxon>
        <taxon>Pseudomonadati</taxon>
        <taxon>Pseudomonadota</taxon>
        <taxon>Gammaproteobacteria</taxon>
        <taxon>Lysobacterales</taxon>
        <taxon>Lysobacteraceae</taxon>
        <taxon>Stenotrophomonas</taxon>
    </lineage>
</organism>
<dbReference type="Proteomes" id="UP000547058">
    <property type="component" value="Unassembled WGS sequence"/>
</dbReference>
<accession>A0A7W3FMI9</accession>
<comment type="caution">
    <text evidence="1">The sequence shown here is derived from an EMBL/GenBank/DDBJ whole genome shotgun (WGS) entry which is preliminary data.</text>
</comment>
<evidence type="ECO:0000313" key="1">
    <source>
        <dbReference type="EMBL" id="MBA8681942.1"/>
    </source>
</evidence>
<name>A0A7W3FMI9_9GAMM</name>
<protein>
    <submittedName>
        <fullName evidence="1">Uncharacterized protein</fullName>
    </submittedName>
</protein>
<keyword evidence="2" id="KW-1185">Reference proteome</keyword>
<dbReference type="EMBL" id="JACGXS010000003">
    <property type="protein sequence ID" value="MBA8681942.1"/>
    <property type="molecule type" value="Genomic_DNA"/>
</dbReference>
<gene>
    <name evidence="1" type="ORF">H4O11_08940</name>
</gene>
<reference evidence="1 2" key="1">
    <citation type="submission" date="2020-08" db="EMBL/GenBank/DDBJ databases">
        <title>Stenotrophomonas tumulicola JCM 30961.</title>
        <authorList>
            <person name="Deng Y."/>
        </authorList>
    </citation>
    <scope>NUCLEOTIDE SEQUENCE [LARGE SCALE GENOMIC DNA]</scope>
    <source>
        <strain evidence="1 2">JCM 30961</strain>
    </source>
</reference>
<dbReference type="RefSeq" id="WP_182339073.1">
    <property type="nucleotide sequence ID" value="NZ_JACGXS010000003.1"/>
</dbReference>
<dbReference type="AlphaFoldDB" id="A0A7W3FMI9"/>
<proteinExistence type="predicted"/>